<dbReference type="InterPro" id="IPR001005">
    <property type="entry name" value="SANT/Myb"/>
</dbReference>
<dbReference type="Proteomes" id="UP000011087">
    <property type="component" value="Unassembled WGS sequence"/>
</dbReference>
<dbReference type="Gene3D" id="1.10.10.60">
    <property type="entry name" value="Homeodomain-like"/>
    <property type="match status" value="1"/>
</dbReference>
<gene>
    <name evidence="6" type="ORF">GUITHDRAFT_155405</name>
</gene>
<evidence type="ECO:0000313" key="6">
    <source>
        <dbReference type="EMBL" id="EKX35731.1"/>
    </source>
</evidence>
<protein>
    <recommendedName>
        <fullName evidence="5">HTH myb-type domain-containing protein</fullName>
    </recommendedName>
</protein>
<keyword evidence="2" id="KW-0804">Transcription</keyword>
<evidence type="ECO:0000256" key="1">
    <source>
        <dbReference type="ARBA" id="ARBA00023015"/>
    </source>
</evidence>
<keyword evidence="8" id="KW-1185">Reference proteome</keyword>
<keyword evidence="1" id="KW-0805">Transcription regulation</keyword>
<dbReference type="OrthoDB" id="118550at2759"/>
<evidence type="ECO:0000256" key="4">
    <source>
        <dbReference type="SAM" id="MobiDB-lite"/>
    </source>
</evidence>
<evidence type="ECO:0000259" key="5">
    <source>
        <dbReference type="PROSITE" id="PS51294"/>
    </source>
</evidence>
<dbReference type="SUPFAM" id="SSF46689">
    <property type="entry name" value="Homeodomain-like"/>
    <property type="match status" value="1"/>
</dbReference>
<dbReference type="CDD" id="cd00167">
    <property type="entry name" value="SANT"/>
    <property type="match status" value="1"/>
</dbReference>
<evidence type="ECO:0000256" key="3">
    <source>
        <dbReference type="ARBA" id="ARBA00023242"/>
    </source>
</evidence>
<dbReference type="InterPro" id="IPR006447">
    <property type="entry name" value="Myb_dom_plants"/>
</dbReference>
<dbReference type="GO" id="GO:0003677">
    <property type="term" value="F:DNA binding"/>
    <property type="evidence" value="ECO:0007669"/>
    <property type="project" value="InterPro"/>
</dbReference>
<evidence type="ECO:0000313" key="8">
    <source>
        <dbReference type="Proteomes" id="UP000011087"/>
    </source>
</evidence>
<dbReference type="AlphaFoldDB" id="L1IHK4"/>
<name>L1IHK4_GUITC</name>
<evidence type="ECO:0000313" key="7">
    <source>
        <dbReference type="EnsemblProtists" id="EKX35731"/>
    </source>
</evidence>
<dbReference type="NCBIfam" id="TIGR01557">
    <property type="entry name" value="myb_SHAQKYF"/>
    <property type="match status" value="1"/>
</dbReference>
<dbReference type="GeneID" id="17292489"/>
<reference evidence="7" key="3">
    <citation type="submission" date="2016-03" db="UniProtKB">
        <authorList>
            <consortium name="EnsemblProtists"/>
        </authorList>
    </citation>
    <scope>IDENTIFICATION</scope>
</reference>
<keyword evidence="3" id="KW-0539">Nucleus</keyword>
<dbReference type="Pfam" id="PF00249">
    <property type="entry name" value="Myb_DNA-binding"/>
    <property type="match status" value="1"/>
</dbReference>
<dbReference type="PROSITE" id="PS51294">
    <property type="entry name" value="HTH_MYB"/>
    <property type="match status" value="1"/>
</dbReference>
<feature type="region of interest" description="Disordered" evidence="4">
    <location>
        <begin position="109"/>
        <end position="130"/>
    </location>
</feature>
<dbReference type="eggNOG" id="ENOG502SF2E">
    <property type="taxonomic scope" value="Eukaryota"/>
</dbReference>
<feature type="domain" description="HTH myb-type" evidence="5">
    <location>
        <begin position="142"/>
        <end position="204"/>
    </location>
</feature>
<dbReference type="RefSeq" id="XP_005822711.1">
    <property type="nucleotide sequence ID" value="XM_005822654.1"/>
</dbReference>
<dbReference type="PaxDb" id="55529-EKX35731"/>
<organism evidence="6">
    <name type="scientific">Guillardia theta (strain CCMP2712)</name>
    <name type="common">Cryptophyte</name>
    <dbReference type="NCBI Taxonomy" id="905079"/>
    <lineage>
        <taxon>Eukaryota</taxon>
        <taxon>Cryptophyceae</taxon>
        <taxon>Pyrenomonadales</taxon>
        <taxon>Geminigeraceae</taxon>
        <taxon>Guillardia</taxon>
    </lineage>
</organism>
<dbReference type="HOGENOM" id="CLU_1258170_0_0_1"/>
<dbReference type="InterPro" id="IPR017930">
    <property type="entry name" value="Myb_dom"/>
</dbReference>
<sequence>MEANNLRARDIQITLDSEHHYDTQSLFSDIDGRDLRRKTNLKSVVSCDFDHSSWFDTSVDDAIDALYNPKAPFAYSRQKVCNDPFQDENTFDFLDVYFEDECTDMQSEDGLNSISPVEANSSSPQNCKRTQSEQAQTISLYKTGHWSEDEHNAFLDALAKFGPKKPNSGVKLGPGVAELIALAVKTRSVSQVRSHAQKYFKKNDAFACVARLQPLVGTAL</sequence>
<dbReference type="SMART" id="SM00717">
    <property type="entry name" value="SANT"/>
    <property type="match status" value="1"/>
</dbReference>
<dbReference type="EMBL" id="JH993085">
    <property type="protein sequence ID" value="EKX35731.1"/>
    <property type="molecule type" value="Genomic_DNA"/>
</dbReference>
<dbReference type="KEGG" id="gtt:GUITHDRAFT_155405"/>
<dbReference type="InterPro" id="IPR009057">
    <property type="entry name" value="Homeodomain-like_sf"/>
</dbReference>
<dbReference type="EnsemblProtists" id="EKX35731">
    <property type="protein sequence ID" value="EKX35731"/>
    <property type="gene ID" value="GUITHDRAFT_155405"/>
</dbReference>
<reference evidence="8" key="2">
    <citation type="submission" date="2012-11" db="EMBL/GenBank/DDBJ databases">
        <authorList>
            <person name="Kuo A."/>
            <person name="Curtis B.A."/>
            <person name="Tanifuji G."/>
            <person name="Burki F."/>
            <person name="Gruber A."/>
            <person name="Irimia M."/>
            <person name="Maruyama S."/>
            <person name="Arias M.C."/>
            <person name="Ball S.G."/>
            <person name="Gile G.H."/>
            <person name="Hirakawa Y."/>
            <person name="Hopkins J.F."/>
            <person name="Rensing S.A."/>
            <person name="Schmutz J."/>
            <person name="Symeonidi A."/>
            <person name="Elias M."/>
            <person name="Eveleigh R.J."/>
            <person name="Herman E.K."/>
            <person name="Klute M.J."/>
            <person name="Nakayama T."/>
            <person name="Obornik M."/>
            <person name="Reyes-Prieto A."/>
            <person name="Armbrust E.V."/>
            <person name="Aves S.J."/>
            <person name="Beiko R.G."/>
            <person name="Coutinho P."/>
            <person name="Dacks J.B."/>
            <person name="Durnford D.G."/>
            <person name="Fast N.M."/>
            <person name="Green B.R."/>
            <person name="Grisdale C."/>
            <person name="Hempe F."/>
            <person name="Henrissat B."/>
            <person name="Hoppner M.P."/>
            <person name="Ishida K.-I."/>
            <person name="Kim E."/>
            <person name="Koreny L."/>
            <person name="Kroth P.G."/>
            <person name="Liu Y."/>
            <person name="Malik S.-B."/>
            <person name="Maier U.G."/>
            <person name="McRose D."/>
            <person name="Mock T."/>
            <person name="Neilson J.A."/>
            <person name="Onodera N.T."/>
            <person name="Poole A.M."/>
            <person name="Pritham E.J."/>
            <person name="Richards T.A."/>
            <person name="Rocap G."/>
            <person name="Roy S.W."/>
            <person name="Sarai C."/>
            <person name="Schaack S."/>
            <person name="Shirato S."/>
            <person name="Slamovits C.H."/>
            <person name="Spencer D.F."/>
            <person name="Suzuki S."/>
            <person name="Worden A.Z."/>
            <person name="Zauner S."/>
            <person name="Barry K."/>
            <person name="Bell C."/>
            <person name="Bharti A.K."/>
            <person name="Crow J.A."/>
            <person name="Grimwood J."/>
            <person name="Kramer R."/>
            <person name="Lindquist E."/>
            <person name="Lucas S."/>
            <person name="Salamov A."/>
            <person name="McFadden G.I."/>
            <person name="Lane C.E."/>
            <person name="Keeling P.J."/>
            <person name="Gray M.W."/>
            <person name="Grigoriev I.V."/>
            <person name="Archibald J.M."/>
        </authorList>
    </citation>
    <scope>NUCLEOTIDE SEQUENCE</scope>
    <source>
        <strain evidence="8">CCMP2712</strain>
    </source>
</reference>
<reference evidence="6 8" key="1">
    <citation type="journal article" date="2012" name="Nature">
        <title>Algal genomes reveal evolutionary mosaicism and the fate of nucleomorphs.</title>
        <authorList>
            <consortium name="DOE Joint Genome Institute"/>
            <person name="Curtis B.A."/>
            <person name="Tanifuji G."/>
            <person name="Burki F."/>
            <person name="Gruber A."/>
            <person name="Irimia M."/>
            <person name="Maruyama S."/>
            <person name="Arias M.C."/>
            <person name="Ball S.G."/>
            <person name="Gile G.H."/>
            <person name="Hirakawa Y."/>
            <person name="Hopkins J.F."/>
            <person name="Kuo A."/>
            <person name="Rensing S.A."/>
            <person name="Schmutz J."/>
            <person name="Symeonidi A."/>
            <person name="Elias M."/>
            <person name="Eveleigh R.J."/>
            <person name="Herman E.K."/>
            <person name="Klute M.J."/>
            <person name="Nakayama T."/>
            <person name="Obornik M."/>
            <person name="Reyes-Prieto A."/>
            <person name="Armbrust E.V."/>
            <person name="Aves S.J."/>
            <person name="Beiko R.G."/>
            <person name="Coutinho P."/>
            <person name="Dacks J.B."/>
            <person name="Durnford D.G."/>
            <person name="Fast N.M."/>
            <person name="Green B.R."/>
            <person name="Grisdale C.J."/>
            <person name="Hempel F."/>
            <person name="Henrissat B."/>
            <person name="Hoppner M.P."/>
            <person name="Ishida K."/>
            <person name="Kim E."/>
            <person name="Koreny L."/>
            <person name="Kroth P.G."/>
            <person name="Liu Y."/>
            <person name="Malik S.B."/>
            <person name="Maier U.G."/>
            <person name="McRose D."/>
            <person name="Mock T."/>
            <person name="Neilson J.A."/>
            <person name="Onodera N.T."/>
            <person name="Poole A.M."/>
            <person name="Pritham E.J."/>
            <person name="Richards T.A."/>
            <person name="Rocap G."/>
            <person name="Roy S.W."/>
            <person name="Sarai C."/>
            <person name="Schaack S."/>
            <person name="Shirato S."/>
            <person name="Slamovits C.H."/>
            <person name="Spencer D.F."/>
            <person name="Suzuki S."/>
            <person name="Worden A.Z."/>
            <person name="Zauner S."/>
            <person name="Barry K."/>
            <person name="Bell C."/>
            <person name="Bharti A.K."/>
            <person name="Crow J.A."/>
            <person name="Grimwood J."/>
            <person name="Kramer R."/>
            <person name="Lindquist E."/>
            <person name="Lucas S."/>
            <person name="Salamov A."/>
            <person name="McFadden G.I."/>
            <person name="Lane C.E."/>
            <person name="Keeling P.J."/>
            <person name="Gray M.W."/>
            <person name="Grigoriev I.V."/>
            <person name="Archibald J.M."/>
        </authorList>
    </citation>
    <scope>NUCLEOTIDE SEQUENCE</scope>
    <source>
        <strain evidence="6 8">CCMP2712</strain>
    </source>
</reference>
<proteinExistence type="predicted"/>
<accession>L1IHK4</accession>
<evidence type="ECO:0000256" key="2">
    <source>
        <dbReference type="ARBA" id="ARBA00023163"/>
    </source>
</evidence>
<dbReference type="PANTHER" id="PTHR12802">
    <property type="entry name" value="SWI/SNF COMPLEX-RELATED"/>
    <property type="match status" value="1"/>
</dbReference>